<evidence type="ECO:0000313" key="1">
    <source>
        <dbReference type="EMBL" id="RTG83854.1"/>
    </source>
</evidence>
<organism evidence="1 2">
    <name type="scientific">Schistosoma bovis</name>
    <name type="common">Blood fluke</name>
    <dbReference type="NCBI Taxonomy" id="6184"/>
    <lineage>
        <taxon>Eukaryota</taxon>
        <taxon>Metazoa</taxon>
        <taxon>Spiralia</taxon>
        <taxon>Lophotrochozoa</taxon>
        <taxon>Platyhelminthes</taxon>
        <taxon>Trematoda</taxon>
        <taxon>Digenea</taxon>
        <taxon>Strigeidida</taxon>
        <taxon>Schistosomatoidea</taxon>
        <taxon>Schistosomatidae</taxon>
        <taxon>Schistosoma</taxon>
    </lineage>
</organism>
<evidence type="ECO:0000313" key="2">
    <source>
        <dbReference type="Proteomes" id="UP000290809"/>
    </source>
</evidence>
<accession>A0A430Q853</accession>
<protein>
    <submittedName>
        <fullName evidence="1">Uncharacterized protein</fullName>
    </submittedName>
</protein>
<gene>
    <name evidence="1" type="ORF">DC041_0004291</name>
</gene>
<sequence>ADKFGKQRDNNDLYALCLSCISGLVHAYSLQTNDKSQLEDFTVILLRSFGLSPNQRQPPIISPHGVIVDYITESFKSAQTSSLLLSILFNYTIPHLCVPLLSNSYTNSNDHLGIAEETKLNIDETNDKSQLEDFTVILLRSFGLSPNQRQPPIISPHGVIVDYITESFKSAQTSSLLLSILFNYTIPHLCVPLLSNSYTNSNDHLGIAEETKLNIDELVNWQSCISLLDKIFQNINEENLMNGNMTDCQLEQITLNTSNNFTMDILTYCSCKNLSLLQKTIKFILEKFNNNDMLMDSENVNLVSLQYWAKLFTSLLYFICEYLIENSINDNTDLVKPSSIHSYLFDLCQNVKYFVNIIHHYYGNSMISDNSQNESILNEINKLNFIFRTITSQCNLS</sequence>
<dbReference type="STRING" id="6184.A0A430Q853"/>
<keyword evidence="2" id="KW-1185">Reference proteome</keyword>
<comment type="caution">
    <text evidence="1">The sequence shown here is derived from an EMBL/GenBank/DDBJ whole genome shotgun (WGS) entry which is preliminary data.</text>
</comment>
<dbReference type="Proteomes" id="UP000290809">
    <property type="component" value="Unassembled WGS sequence"/>
</dbReference>
<reference evidence="1 2" key="1">
    <citation type="journal article" date="2019" name="PLoS Pathog.">
        <title>Genome sequence of the bovine parasite Schistosoma bovis Tanzania.</title>
        <authorList>
            <person name="Oey H."/>
            <person name="Zakrzewski M."/>
            <person name="Gobert G."/>
            <person name="Gravermann K."/>
            <person name="Stoye J."/>
            <person name="Jones M."/>
            <person name="Mcmanus D."/>
            <person name="Krause L."/>
        </authorList>
    </citation>
    <scope>NUCLEOTIDE SEQUENCE [LARGE SCALE GENOMIC DNA]</scope>
    <source>
        <strain evidence="1 2">TAN1997</strain>
    </source>
</reference>
<proteinExistence type="predicted"/>
<dbReference type="AlphaFoldDB" id="A0A430Q853"/>
<name>A0A430Q853_SCHBO</name>
<feature type="non-terminal residue" evidence="1">
    <location>
        <position position="1"/>
    </location>
</feature>
<dbReference type="EMBL" id="QMKO01002336">
    <property type="protein sequence ID" value="RTG83854.1"/>
    <property type="molecule type" value="Genomic_DNA"/>
</dbReference>